<evidence type="ECO:0000256" key="1">
    <source>
        <dbReference type="SAM" id="MobiDB-lite"/>
    </source>
</evidence>
<dbReference type="EMBL" id="UGTJ01000001">
    <property type="protein sequence ID" value="SUB80009.1"/>
    <property type="molecule type" value="Genomic_DNA"/>
</dbReference>
<evidence type="ECO:0000313" key="2">
    <source>
        <dbReference type="EMBL" id="SUB80009.1"/>
    </source>
</evidence>
<comment type="caution">
    <text evidence="2">The sequence shown here is derived from an EMBL/GenBank/DDBJ whole genome shotgun (WGS) entry which is preliminary data.</text>
</comment>
<evidence type="ECO:0000313" key="3">
    <source>
        <dbReference type="Proteomes" id="UP000255283"/>
    </source>
</evidence>
<accession>A0AAQ1ZIA7</accession>
<feature type="region of interest" description="Disordered" evidence="1">
    <location>
        <begin position="18"/>
        <end position="40"/>
    </location>
</feature>
<dbReference type="AlphaFoldDB" id="A0AAQ1ZIA7"/>
<gene>
    <name evidence="2" type="ORF">NCTC13063_01286</name>
</gene>
<proteinExistence type="predicted"/>
<dbReference type="Proteomes" id="UP000255283">
    <property type="component" value="Unassembled WGS sequence"/>
</dbReference>
<sequence length="69" mass="7456">MLCKAFSKDLIVRAIGVGASPDPSEGGEGLAGHRQPKTPKLGREGLRRLEHSINTYHLSPTTFHLPPNP</sequence>
<name>A0AAQ1ZIA7_9BACT</name>
<reference evidence="2 3" key="1">
    <citation type="submission" date="2018-06" db="EMBL/GenBank/DDBJ databases">
        <authorList>
            <consortium name="Pathogen Informatics"/>
            <person name="Doyle S."/>
        </authorList>
    </citation>
    <scope>NUCLEOTIDE SEQUENCE [LARGE SCALE GENOMIC DNA]</scope>
    <source>
        <strain evidence="2 3">NCTC13063</strain>
    </source>
</reference>
<protein>
    <submittedName>
        <fullName evidence="2">Uncharacterized protein</fullName>
    </submittedName>
</protein>
<organism evidence="2 3">
    <name type="scientific">Segatella buccae</name>
    <dbReference type="NCBI Taxonomy" id="28126"/>
    <lineage>
        <taxon>Bacteria</taxon>
        <taxon>Pseudomonadati</taxon>
        <taxon>Bacteroidota</taxon>
        <taxon>Bacteroidia</taxon>
        <taxon>Bacteroidales</taxon>
        <taxon>Prevotellaceae</taxon>
        <taxon>Segatella</taxon>
    </lineage>
</organism>